<dbReference type="Pfam" id="PF13603">
    <property type="entry name" value="tRNA-synt_1_2"/>
    <property type="match status" value="1"/>
</dbReference>
<evidence type="ECO:0000256" key="4">
    <source>
        <dbReference type="ARBA" id="ARBA00022741"/>
    </source>
</evidence>
<dbReference type="PROSITE" id="PS00178">
    <property type="entry name" value="AA_TRNA_LIGASE_I"/>
    <property type="match status" value="1"/>
</dbReference>
<dbReference type="NCBIfam" id="TIGR00396">
    <property type="entry name" value="leuS_bact"/>
    <property type="match status" value="1"/>
</dbReference>
<dbReference type="Pfam" id="PF00133">
    <property type="entry name" value="tRNA-synt_1"/>
    <property type="match status" value="1"/>
</dbReference>
<dbReference type="InterPro" id="IPR002302">
    <property type="entry name" value="Leu-tRNA-ligase"/>
</dbReference>
<evidence type="ECO:0000313" key="15">
    <source>
        <dbReference type="EMBL" id="PJA46083.1"/>
    </source>
</evidence>
<evidence type="ECO:0000256" key="6">
    <source>
        <dbReference type="ARBA" id="ARBA00022917"/>
    </source>
</evidence>
<dbReference type="InterPro" id="IPR009008">
    <property type="entry name" value="Val/Leu/Ile-tRNA-synth_edit"/>
</dbReference>
<dbReference type="Gene3D" id="3.10.20.590">
    <property type="match status" value="1"/>
</dbReference>
<dbReference type="InterPro" id="IPR025709">
    <property type="entry name" value="Leu_tRNA-synth_edit"/>
</dbReference>
<dbReference type="GO" id="GO:0002161">
    <property type="term" value="F:aminoacyl-tRNA deacylase activity"/>
    <property type="evidence" value="ECO:0007669"/>
    <property type="project" value="InterPro"/>
</dbReference>
<comment type="catalytic activity">
    <reaction evidence="8 9">
        <text>tRNA(Leu) + L-leucine + ATP = L-leucyl-tRNA(Leu) + AMP + diphosphate</text>
        <dbReference type="Rhea" id="RHEA:11688"/>
        <dbReference type="Rhea" id="RHEA-COMP:9613"/>
        <dbReference type="Rhea" id="RHEA-COMP:9622"/>
        <dbReference type="ChEBI" id="CHEBI:30616"/>
        <dbReference type="ChEBI" id="CHEBI:33019"/>
        <dbReference type="ChEBI" id="CHEBI:57427"/>
        <dbReference type="ChEBI" id="CHEBI:78442"/>
        <dbReference type="ChEBI" id="CHEBI:78494"/>
        <dbReference type="ChEBI" id="CHEBI:456215"/>
        <dbReference type="EC" id="6.1.1.4"/>
    </reaction>
</comment>
<evidence type="ECO:0000256" key="9">
    <source>
        <dbReference type="HAMAP-Rule" id="MF_00049"/>
    </source>
</evidence>
<dbReference type="InterPro" id="IPR002300">
    <property type="entry name" value="aa-tRNA-synth_Ia"/>
</dbReference>
<dbReference type="Pfam" id="PF08264">
    <property type="entry name" value="Anticodon_1"/>
    <property type="match status" value="1"/>
</dbReference>
<reference evidence="16" key="1">
    <citation type="submission" date="2017-09" db="EMBL/GenBank/DDBJ databases">
        <title>Depth-based differentiation of microbial function through sediment-hosted aquifers and enrichment of novel symbionts in the deep terrestrial subsurface.</title>
        <authorList>
            <person name="Probst A.J."/>
            <person name="Ladd B."/>
            <person name="Jarett J.K."/>
            <person name="Geller-Mcgrath D.E."/>
            <person name="Sieber C.M.K."/>
            <person name="Emerson J.B."/>
            <person name="Anantharaman K."/>
            <person name="Thomas B.C."/>
            <person name="Malmstrom R."/>
            <person name="Stieglmeier M."/>
            <person name="Klingl A."/>
            <person name="Woyke T."/>
            <person name="Ryan C.M."/>
            <person name="Banfield J.F."/>
        </authorList>
    </citation>
    <scope>NUCLEOTIDE SEQUENCE [LARGE SCALE GENOMIC DNA]</scope>
</reference>
<dbReference type="InterPro" id="IPR014729">
    <property type="entry name" value="Rossmann-like_a/b/a_fold"/>
</dbReference>
<gene>
    <name evidence="9" type="primary">leuS</name>
    <name evidence="15" type="ORF">CO173_03850</name>
</gene>
<evidence type="ECO:0000256" key="1">
    <source>
        <dbReference type="ARBA" id="ARBA00005594"/>
    </source>
</evidence>
<dbReference type="GO" id="GO:0005829">
    <property type="term" value="C:cytosol"/>
    <property type="evidence" value="ECO:0007669"/>
    <property type="project" value="TreeGrafter"/>
</dbReference>
<dbReference type="InterPro" id="IPR009080">
    <property type="entry name" value="tRNAsynth_Ia_anticodon-bd"/>
</dbReference>
<keyword evidence="4 9" id="KW-0547">Nucleotide-binding</keyword>
<dbReference type="Gene3D" id="3.40.50.620">
    <property type="entry name" value="HUPs"/>
    <property type="match status" value="2"/>
</dbReference>
<evidence type="ECO:0000256" key="5">
    <source>
        <dbReference type="ARBA" id="ARBA00022840"/>
    </source>
</evidence>
<keyword evidence="5 9" id="KW-0067">ATP-binding</keyword>
<comment type="similarity">
    <text evidence="1 9 10">Belongs to the class-I aminoacyl-tRNA synthetase family.</text>
</comment>
<evidence type="ECO:0000256" key="10">
    <source>
        <dbReference type="RuleBase" id="RU363035"/>
    </source>
</evidence>
<dbReference type="GO" id="GO:0005524">
    <property type="term" value="F:ATP binding"/>
    <property type="evidence" value="ECO:0007669"/>
    <property type="project" value="UniProtKB-UniRule"/>
</dbReference>
<dbReference type="GO" id="GO:0006429">
    <property type="term" value="P:leucyl-tRNA aminoacylation"/>
    <property type="evidence" value="ECO:0007669"/>
    <property type="project" value="UniProtKB-UniRule"/>
</dbReference>
<dbReference type="EMBL" id="PFWT01000018">
    <property type="protein sequence ID" value="PJA46083.1"/>
    <property type="molecule type" value="Genomic_DNA"/>
</dbReference>
<dbReference type="SUPFAM" id="SSF52374">
    <property type="entry name" value="Nucleotidylyl transferase"/>
    <property type="match status" value="1"/>
</dbReference>
<dbReference type="InterPro" id="IPR015413">
    <property type="entry name" value="Methionyl/Leucyl_tRNA_Synth"/>
</dbReference>
<dbReference type="CDD" id="cd07958">
    <property type="entry name" value="Anticodon_Ia_Leu_BEm"/>
    <property type="match status" value="1"/>
</dbReference>
<evidence type="ECO:0000256" key="8">
    <source>
        <dbReference type="ARBA" id="ARBA00047469"/>
    </source>
</evidence>
<name>A0A2M7XDZ0_9BACT</name>
<dbReference type="Gene3D" id="3.90.740.10">
    <property type="entry name" value="Valyl/Leucyl/Isoleucyl-tRNA synthetase, editing domain"/>
    <property type="match status" value="1"/>
</dbReference>
<keyword evidence="6 9" id="KW-0648">Protein biosynthesis</keyword>
<feature type="domain" description="Leucyl-tRNA synthetase editing" evidence="14">
    <location>
        <begin position="219"/>
        <end position="394"/>
    </location>
</feature>
<dbReference type="SUPFAM" id="SSF50677">
    <property type="entry name" value="ValRS/IleRS/LeuRS editing domain"/>
    <property type="match status" value="1"/>
</dbReference>
<keyword evidence="2 9" id="KW-0963">Cytoplasm</keyword>
<dbReference type="GO" id="GO:0004823">
    <property type="term" value="F:leucine-tRNA ligase activity"/>
    <property type="evidence" value="ECO:0007669"/>
    <property type="project" value="UniProtKB-UniRule"/>
</dbReference>
<protein>
    <recommendedName>
        <fullName evidence="9">Leucine--tRNA ligase</fullName>
        <ecNumber evidence="9">6.1.1.4</ecNumber>
    </recommendedName>
    <alternativeName>
        <fullName evidence="9">Leucyl-tRNA synthetase</fullName>
        <shortName evidence="9">LeuRS</shortName>
    </alternativeName>
</protein>
<feature type="domain" description="Methionyl/Leucyl tRNA synthetase" evidence="13">
    <location>
        <begin position="566"/>
        <end position="617"/>
    </location>
</feature>
<dbReference type="HAMAP" id="MF_00049_B">
    <property type="entry name" value="Leu_tRNA_synth_B"/>
    <property type="match status" value="1"/>
</dbReference>
<dbReference type="Proteomes" id="UP000231263">
    <property type="component" value="Unassembled WGS sequence"/>
</dbReference>
<evidence type="ECO:0000259" key="14">
    <source>
        <dbReference type="Pfam" id="PF13603"/>
    </source>
</evidence>
<accession>A0A2M7XDZ0</accession>
<feature type="domain" description="Methionyl/Valyl/Leucyl/Isoleucyl-tRNA synthetase anticodon-binding" evidence="12">
    <location>
        <begin position="649"/>
        <end position="762"/>
    </location>
</feature>
<evidence type="ECO:0000256" key="7">
    <source>
        <dbReference type="ARBA" id="ARBA00023146"/>
    </source>
</evidence>
<dbReference type="FunFam" id="3.40.50.620:FF:000060">
    <property type="entry name" value="Leucine--tRNA ligase"/>
    <property type="match status" value="1"/>
</dbReference>
<comment type="caution">
    <text evidence="9">Lacks conserved residue(s) required for the propagation of feature annotation.</text>
</comment>
<dbReference type="PANTHER" id="PTHR43740:SF2">
    <property type="entry name" value="LEUCINE--TRNA LIGASE, MITOCHONDRIAL"/>
    <property type="match status" value="1"/>
</dbReference>
<dbReference type="SUPFAM" id="SSF47323">
    <property type="entry name" value="Anticodon-binding domain of a subclass of class I aminoacyl-tRNA synthetases"/>
    <property type="match status" value="1"/>
</dbReference>
<keyword evidence="7 9" id="KW-0030">Aminoacyl-tRNA synthetase</keyword>
<keyword evidence="3 9" id="KW-0436">Ligase</keyword>
<evidence type="ECO:0000259" key="13">
    <source>
        <dbReference type="Pfam" id="PF09334"/>
    </source>
</evidence>
<evidence type="ECO:0000256" key="2">
    <source>
        <dbReference type="ARBA" id="ARBA00022490"/>
    </source>
</evidence>
<dbReference type="PRINTS" id="PR00985">
    <property type="entry name" value="TRNASYNTHLEU"/>
</dbReference>
<feature type="domain" description="Aminoacyl-tRNA synthetase class Ia" evidence="11">
    <location>
        <begin position="10"/>
        <end position="217"/>
    </location>
</feature>
<organism evidence="15 16">
    <name type="scientific">Candidatus Uhrbacteria bacterium CG_4_9_14_3_um_filter_41_35</name>
    <dbReference type="NCBI Taxonomy" id="1975034"/>
    <lineage>
        <taxon>Bacteria</taxon>
        <taxon>Candidatus Uhriibacteriota</taxon>
    </lineage>
</organism>
<evidence type="ECO:0000259" key="12">
    <source>
        <dbReference type="Pfam" id="PF08264"/>
    </source>
</evidence>
<comment type="caution">
    <text evidence="15">The sequence shown here is derived from an EMBL/GenBank/DDBJ whole genome shotgun (WGS) entry which is preliminary data.</text>
</comment>
<feature type="short sequence motif" description="'KMSKS' region" evidence="9">
    <location>
        <begin position="578"/>
        <end position="582"/>
    </location>
</feature>
<dbReference type="EC" id="6.1.1.4" evidence="9"/>
<dbReference type="AlphaFoldDB" id="A0A2M7XDZ0"/>
<proteinExistence type="inferred from homology"/>
<dbReference type="InterPro" id="IPR001412">
    <property type="entry name" value="aa-tRNA-synth_I_CS"/>
</dbReference>
<sequence length="796" mass="90164">MYKHKNIDKKWQDRWEKAEVFKADDDSSKEKFFALVEFPFPSGAGLHVGHPRSYTALDVITRKRRMEGMNVLYPMGWDAFGLPTENYAIKTGRAPADVTADNIATFKTQLKSLGLGFDWSREINTSDPKYYRWTQWQFLQFFKAGMAYKTEKAINWCVDCKIGLANEEVVNDACERCHGTVEKRNKEQWMIAITKYADRLIDDLKGLDYLDKIKKQQVDWIGRSEGAEVEFEVEGHGSLTIFTTRPDTLFGATYMVLAPEHELINQITTEDRREAVEEYVKEAVAKTEIERGDAEKEKTGVFTGAYAVNPVNNKHIPIWVADYVLMSYGTGAIMAVPAHDARDFAFASKFELPIIEVVRGEGELPRSSDGFAMNSGEFDELCTSECAIKMIKWLEESGKGRVKTNYKLRDWVFSRQRYWGEPIPLIHCEGLCSPETGGWVAVPDADLPVVLPVVEKYEPTDDGESPLAVIEEWVNTKCPQCAGPGKRETDTMPNWAGSSWYFMRYADPYNDEAFADPDKLKYWMPVDWYNGGMEHTTLHLLYSRFWNKFLFDQGLVPFSEPYKKRTSHGLVLAEDGSKMSKSKGNVVNPDDIVKEFGADTLRVYELFMGPFSEPVPWSTNGVVGVRRFLEKVQKISELTADEELETVARALHQTIRKVSVDIENMRFNTAISQMMIFVNLVQKSGKITKESLITFLTLLAPFAPHLANELAENVGHASLLEVNTWPDFNAELAAEKEVNVAVQVNGKLRGTITVPADADQKTVVTSARALENVVKYIEGEPKKVIYVPGRLVNFVI</sequence>
<feature type="binding site" evidence="9">
    <location>
        <position position="581"/>
    </location>
    <ligand>
        <name>ATP</name>
        <dbReference type="ChEBI" id="CHEBI:30616"/>
    </ligand>
</feature>
<dbReference type="FunFam" id="1.10.730.10:FF:000002">
    <property type="entry name" value="Leucine--tRNA ligase"/>
    <property type="match status" value="1"/>
</dbReference>
<dbReference type="PANTHER" id="PTHR43740">
    <property type="entry name" value="LEUCYL-TRNA SYNTHETASE"/>
    <property type="match status" value="1"/>
</dbReference>
<evidence type="ECO:0000313" key="16">
    <source>
        <dbReference type="Proteomes" id="UP000231263"/>
    </source>
</evidence>
<dbReference type="Pfam" id="PF09334">
    <property type="entry name" value="tRNA-synt_1g"/>
    <property type="match status" value="1"/>
</dbReference>
<dbReference type="CDD" id="cd00812">
    <property type="entry name" value="LeuRS_core"/>
    <property type="match status" value="1"/>
</dbReference>
<evidence type="ECO:0000259" key="11">
    <source>
        <dbReference type="Pfam" id="PF00133"/>
    </source>
</evidence>
<comment type="subcellular location">
    <subcellularLocation>
        <location evidence="9">Cytoplasm</location>
    </subcellularLocation>
</comment>
<dbReference type="FunFam" id="3.40.50.620:FF:000056">
    <property type="entry name" value="Leucine--tRNA ligase"/>
    <property type="match status" value="1"/>
</dbReference>
<dbReference type="InterPro" id="IPR013155">
    <property type="entry name" value="M/V/L/I-tRNA-synth_anticd-bd"/>
</dbReference>
<evidence type="ECO:0000256" key="3">
    <source>
        <dbReference type="ARBA" id="ARBA00022598"/>
    </source>
</evidence>
<dbReference type="Gene3D" id="1.10.730.10">
    <property type="entry name" value="Isoleucyl-tRNA Synthetase, Domain 1"/>
    <property type="match status" value="1"/>
</dbReference>